<evidence type="ECO:0000313" key="2">
    <source>
        <dbReference type="Proteomes" id="UP001162640"/>
    </source>
</evidence>
<dbReference type="Proteomes" id="UP001162640">
    <property type="component" value="Unassembled WGS sequence"/>
</dbReference>
<reference evidence="2" key="1">
    <citation type="journal article" date="2023" name="Commun. Biol.">
        <title>Genome analysis of Parmales, the sister group of diatoms, reveals the evolutionary specialization of diatoms from phago-mixotrophs to photoautotrophs.</title>
        <authorList>
            <person name="Ban H."/>
            <person name="Sato S."/>
            <person name="Yoshikawa S."/>
            <person name="Yamada K."/>
            <person name="Nakamura Y."/>
            <person name="Ichinomiya M."/>
            <person name="Sato N."/>
            <person name="Blanc-Mathieu R."/>
            <person name="Endo H."/>
            <person name="Kuwata A."/>
            <person name="Ogata H."/>
        </authorList>
    </citation>
    <scope>NUCLEOTIDE SEQUENCE [LARGE SCALE GENOMIC DNA]</scope>
</reference>
<organism evidence="1 2">
    <name type="scientific">Triparma laevis f. inornata</name>
    <dbReference type="NCBI Taxonomy" id="1714386"/>
    <lineage>
        <taxon>Eukaryota</taxon>
        <taxon>Sar</taxon>
        <taxon>Stramenopiles</taxon>
        <taxon>Ochrophyta</taxon>
        <taxon>Bolidophyceae</taxon>
        <taxon>Parmales</taxon>
        <taxon>Triparmaceae</taxon>
        <taxon>Triparma</taxon>
    </lineage>
</organism>
<accession>A0A9W7BED4</accession>
<sequence length="303" mass="35576">MYCPDQQWHIAMITRVEEMELEDSNKKENNLIQEALLKTQKMIGTEVEEVLAKAQEMVAGEVEKLRTELYIKEKSTELEREEGIANKWKNAGKLQIKENKLERKELTDTGDVFQLAKRASKVGERWRGQVLGYNMGICMNVGLKAAFLILNITILFNTDSVIEIVLNCIALDFVTNIDYEFADASWWDIDKRWIRAGCIELLLRREIERKKLKDYSLMIKDYGFEVEDIDEMEDGKKFKKTGFRDRKRAAKDCLDPSFFDKAYMKNLIQFREIIEGMKDMRPQAIFAYNKSREEFDVFNKVKN</sequence>
<evidence type="ECO:0000313" key="1">
    <source>
        <dbReference type="EMBL" id="GMH89249.1"/>
    </source>
</evidence>
<protein>
    <submittedName>
        <fullName evidence="1">Uncharacterized protein</fullName>
    </submittedName>
</protein>
<gene>
    <name evidence="1" type="ORF">TL16_g11399</name>
</gene>
<dbReference type="EMBL" id="BLQM01000426">
    <property type="protein sequence ID" value="GMH89249.1"/>
    <property type="molecule type" value="Genomic_DNA"/>
</dbReference>
<comment type="caution">
    <text evidence="1">The sequence shown here is derived from an EMBL/GenBank/DDBJ whole genome shotgun (WGS) entry which is preliminary data.</text>
</comment>
<name>A0A9W7BED4_9STRA</name>
<proteinExistence type="predicted"/>
<dbReference type="AlphaFoldDB" id="A0A9W7BED4"/>